<gene>
    <name evidence="2" type="ORF">ABG768_021348</name>
</gene>
<evidence type="ECO:0000313" key="2">
    <source>
        <dbReference type="EMBL" id="KAK9976142.1"/>
    </source>
</evidence>
<feature type="non-terminal residue" evidence="2">
    <location>
        <position position="1"/>
    </location>
</feature>
<reference evidence="2 3" key="1">
    <citation type="submission" date="2024-05" db="EMBL/GenBank/DDBJ databases">
        <title>A high-quality chromosomal-level genome assembly of Topmouth culter (Culter alburnus).</title>
        <authorList>
            <person name="Zhao H."/>
        </authorList>
    </citation>
    <scope>NUCLEOTIDE SEQUENCE [LARGE SCALE GENOMIC DNA]</scope>
    <source>
        <strain evidence="2">CATC2023</strain>
        <tissue evidence="2">Muscle</tissue>
    </source>
</reference>
<feature type="region of interest" description="Disordered" evidence="1">
    <location>
        <begin position="146"/>
        <end position="201"/>
    </location>
</feature>
<accession>A0AAW2ARU9</accession>
<protein>
    <submittedName>
        <fullName evidence="2">Uncharacterized protein</fullName>
    </submittedName>
</protein>
<comment type="caution">
    <text evidence="2">The sequence shown here is derived from an EMBL/GenBank/DDBJ whole genome shotgun (WGS) entry which is preliminary data.</text>
</comment>
<proteinExistence type="predicted"/>
<evidence type="ECO:0000256" key="1">
    <source>
        <dbReference type="SAM" id="MobiDB-lite"/>
    </source>
</evidence>
<organism evidence="2 3">
    <name type="scientific">Culter alburnus</name>
    <name type="common">Topmouth culter</name>
    <dbReference type="NCBI Taxonomy" id="194366"/>
    <lineage>
        <taxon>Eukaryota</taxon>
        <taxon>Metazoa</taxon>
        <taxon>Chordata</taxon>
        <taxon>Craniata</taxon>
        <taxon>Vertebrata</taxon>
        <taxon>Euteleostomi</taxon>
        <taxon>Actinopterygii</taxon>
        <taxon>Neopterygii</taxon>
        <taxon>Teleostei</taxon>
        <taxon>Ostariophysi</taxon>
        <taxon>Cypriniformes</taxon>
        <taxon>Xenocyprididae</taxon>
        <taxon>Xenocypridinae</taxon>
        <taxon>Culter</taxon>
    </lineage>
</organism>
<dbReference type="EMBL" id="JAWDJR010000004">
    <property type="protein sequence ID" value="KAK9976142.1"/>
    <property type="molecule type" value="Genomic_DNA"/>
</dbReference>
<dbReference type="AlphaFoldDB" id="A0AAW2ARU9"/>
<dbReference type="Proteomes" id="UP001479290">
    <property type="component" value="Unassembled WGS sequence"/>
</dbReference>
<name>A0AAW2ARU9_CULAL</name>
<evidence type="ECO:0000313" key="3">
    <source>
        <dbReference type="Proteomes" id="UP001479290"/>
    </source>
</evidence>
<keyword evidence="3" id="KW-1185">Reference proteome</keyword>
<sequence>LLSDSPERSTYHNGNCRTYVQLHIPLLWHSRRHHFRQRTTIHLSCLEGFPFPPGCDRQPVIRISSSVERADGKEDPGDHPLPVYLLSRPPGFLEPVLGLGRVRTELPPTTIYRTHSIPVRTLLPTPTVPLGRGTLQRSCSRLLVPGEREGLGLSPPPTAASPAQTQNDSRPSSFRSSLLSTGTEGLAVNPGHQTASALQEAESQIHWPIHHHQTDQPSHIPTPTPSTVQNSSYIPCVTPQTSPPFCSSLHRT</sequence>
<feature type="compositionally biased region" description="Low complexity" evidence="1">
    <location>
        <begin position="160"/>
        <end position="180"/>
    </location>
</feature>